<feature type="compositionally biased region" description="Low complexity" evidence="1">
    <location>
        <begin position="206"/>
        <end position="219"/>
    </location>
</feature>
<feature type="transmembrane region" description="Helical" evidence="2">
    <location>
        <begin position="250"/>
        <end position="274"/>
    </location>
</feature>
<feature type="domain" description="YdbS-like PH" evidence="3">
    <location>
        <begin position="309"/>
        <end position="374"/>
    </location>
</feature>
<evidence type="ECO:0000313" key="5">
    <source>
        <dbReference type="Proteomes" id="UP001589894"/>
    </source>
</evidence>
<gene>
    <name evidence="4" type="ORF">ACFFHU_17840</name>
</gene>
<feature type="transmembrane region" description="Helical" evidence="2">
    <location>
        <begin position="280"/>
        <end position="300"/>
    </location>
</feature>
<feature type="domain" description="YdbS-like PH" evidence="3">
    <location>
        <begin position="426"/>
        <end position="493"/>
    </location>
</feature>
<keyword evidence="2" id="KW-1133">Transmembrane helix</keyword>
<feature type="transmembrane region" description="Helical" evidence="2">
    <location>
        <begin position="43"/>
        <end position="65"/>
    </location>
</feature>
<dbReference type="PANTHER" id="PTHR34473">
    <property type="entry name" value="UPF0699 TRANSMEMBRANE PROTEIN YDBS"/>
    <property type="match status" value="1"/>
</dbReference>
<evidence type="ECO:0000256" key="1">
    <source>
        <dbReference type="SAM" id="MobiDB-lite"/>
    </source>
</evidence>
<feature type="domain" description="YdbS-like PH" evidence="3">
    <location>
        <begin position="64"/>
        <end position="143"/>
    </location>
</feature>
<keyword evidence="5" id="KW-1185">Reference proteome</keyword>
<evidence type="ECO:0000259" key="3">
    <source>
        <dbReference type="Pfam" id="PF03703"/>
    </source>
</evidence>
<dbReference type="Pfam" id="PF03703">
    <property type="entry name" value="bPH_2"/>
    <property type="match status" value="3"/>
</dbReference>
<keyword evidence="2" id="KW-0472">Membrane</keyword>
<evidence type="ECO:0000313" key="4">
    <source>
        <dbReference type="EMBL" id="MFC0565988.1"/>
    </source>
</evidence>
<dbReference type="InterPro" id="IPR005182">
    <property type="entry name" value="YdbS-like_PH"/>
</dbReference>
<accession>A0ABV6P100</accession>
<dbReference type="Proteomes" id="UP001589894">
    <property type="component" value="Unassembled WGS sequence"/>
</dbReference>
<reference evidence="4 5" key="1">
    <citation type="submission" date="2024-09" db="EMBL/GenBank/DDBJ databases">
        <authorList>
            <person name="Sun Q."/>
            <person name="Mori K."/>
        </authorList>
    </citation>
    <scope>NUCLEOTIDE SEQUENCE [LARGE SCALE GENOMIC DNA]</scope>
    <source>
        <strain evidence="4 5">TBRC 2205</strain>
    </source>
</reference>
<evidence type="ECO:0000256" key="2">
    <source>
        <dbReference type="SAM" id="Phobius"/>
    </source>
</evidence>
<sequence>MTEPVGQPRRRLHPLSPLLQGAKTLVVVVAGLSWSTLSRLGLGWFALTVAALALGAVALSAVSWYNTGYQLVGRELRIHEGLLWRRTRAIPLERLQAVEVVRPLLAQLTGLAELRLEVVGGAKAEAPLAYLTVAEAAELRDRLLQLAGRTRYVAGAGAGDAAAWAGPGTPADTIPAAGEAAPAGATGQVGPGVPGGGPAPAGPGGATLPAGPGGATLPAGPGGVRARGLPGALPWPAQVRPLHAVANRDLLISQLLTPQAFLLPFGVAFVIIQFLTEKSWSFVAVASTLTAIAGVLLRPVRRVLDDWNFRLGRDGDALRIRNGLVETRAQTVPLNRVQAIGVTWPLLWRVNDWLRLRLDIAGYAREETDDRNRSDRLLPVGELPVARMITAEVLPGVDLATLPLTPPPERARWLRPIGRSALGAGLTDRVFAARHGLLTRELMVVPVARIQSVRVVQGPVQRLLRLASVHADTAGGRGAAALHRDVLEAYELAAALATRARAARDRG</sequence>
<dbReference type="InterPro" id="IPR014529">
    <property type="entry name" value="UCP026631"/>
</dbReference>
<dbReference type="PANTHER" id="PTHR34473:SF2">
    <property type="entry name" value="UPF0699 TRANSMEMBRANE PROTEIN YDBT"/>
    <property type="match status" value="1"/>
</dbReference>
<feature type="compositionally biased region" description="Gly residues" evidence="1">
    <location>
        <begin position="187"/>
        <end position="205"/>
    </location>
</feature>
<name>A0ABV6P100_9ACTN</name>
<dbReference type="RefSeq" id="WP_377340343.1">
    <property type="nucleotide sequence ID" value="NZ_JBHLUE010000016.1"/>
</dbReference>
<organism evidence="4 5">
    <name type="scientific">Plantactinospora siamensis</name>
    <dbReference type="NCBI Taxonomy" id="555372"/>
    <lineage>
        <taxon>Bacteria</taxon>
        <taxon>Bacillati</taxon>
        <taxon>Actinomycetota</taxon>
        <taxon>Actinomycetes</taxon>
        <taxon>Micromonosporales</taxon>
        <taxon>Micromonosporaceae</taxon>
        <taxon>Plantactinospora</taxon>
    </lineage>
</organism>
<keyword evidence="2" id="KW-0812">Transmembrane</keyword>
<feature type="region of interest" description="Disordered" evidence="1">
    <location>
        <begin position="173"/>
        <end position="223"/>
    </location>
</feature>
<dbReference type="EMBL" id="JBHLUE010000016">
    <property type="protein sequence ID" value="MFC0565988.1"/>
    <property type="molecule type" value="Genomic_DNA"/>
</dbReference>
<proteinExistence type="predicted"/>
<dbReference type="PIRSF" id="PIRSF026631">
    <property type="entry name" value="UCP026631"/>
    <property type="match status" value="1"/>
</dbReference>
<protein>
    <submittedName>
        <fullName evidence="4">PH domain-containing protein</fullName>
    </submittedName>
</protein>
<feature type="transmembrane region" description="Helical" evidence="2">
    <location>
        <begin position="18"/>
        <end position="37"/>
    </location>
</feature>
<feature type="compositionally biased region" description="Low complexity" evidence="1">
    <location>
        <begin position="173"/>
        <end position="186"/>
    </location>
</feature>
<comment type="caution">
    <text evidence="4">The sequence shown here is derived from an EMBL/GenBank/DDBJ whole genome shotgun (WGS) entry which is preliminary data.</text>
</comment>